<keyword evidence="8" id="KW-1185">Reference proteome</keyword>
<dbReference type="GO" id="GO:0004930">
    <property type="term" value="F:G protein-coupled receptor activity"/>
    <property type="evidence" value="ECO:0007669"/>
    <property type="project" value="InterPro"/>
</dbReference>
<evidence type="ECO:0000256" key="3">
    <source>
        <dbReference type="ARBA" id="ARBA00022989"/>
    </source>
</evidence>
<dbReference type="AlphaFoldDB" id="A0A0N4YTY9"/>
<dbReference type="EMBL" id="UYSL01025440">
    <property type="protein sequence ID" value="VDL84450.1"/>
    <property type="molecule type" value="Genomic_DNA"/>
</dbReference>
<keyword evidence="4 5" id="KW-0472">Membrane</keyword>
<organism evidence="9">
    <name type="scientific">Nippostrongylus brasiliensis</name>
    <name type="common">Rat hookworm</name>
    <dbReference type="NCBI Taxonomy" id="27835"/>
    <lineage>
        <taxon>Eukaryota</taxon>
        <taxon>Metazoa</taxon>
        <taxon>Ecdysozoa</taxon>
        <taxon>Nematoda</taxon>
        <taxon>Chromadorea</taxon>
        <taxon>Rhabditida</taxon>
        <taxon>Rhabditina</taxon>
        <taxon>Rhabditomorpha</taxon>
        <taxon>Strongyloidea</taxon>
        <taxon>Heligmosomidae</taxon>
        <taxon>Nippostrongylus</taxon>
    </lineage>
</organism>
<evidence type="ECO:0000256" key="4">
    <source>
        <dbReference type="ARBA" id="ARBA00023136"/>
    </source>
</evidence>
<dbReference type="SMART" id="SM01381">
    <property type="entry name" value="7TM_GPCR_Srsx"/>
    <property type="match status" value="1"/>
</dbReference>
<dbReference type="WBParaSite" id="NBR_0002202401-mRNA-1">
    <property type="protein sequence ID" value="NBR_0002202401-mRNA-1"/>
    <property type="gene ID" value="NBR_0002202401"/>
</dbReference>
<dbReference type="WBParaSite" id="NBR_0002071101-mRNA-1">
    <property type="protein sequence ID" value="NBR_0002071101-mRNA-1"/>
    <property type="gene ID" value="NBR_0002071101"/>
</dbReference>
<dbReference type="PANTHER" id="PTHR23360">
    <property type="entry name" value="G-PROTEIN COUPLED RECEPTORS FAMILY 1 PROFILE DOMAIN-CONTAINING PROTEIN-RELATED"/>
    <property type="match status" value="1"/>
</dbReference>
<dbReference type="Gene3D" id="1.20.1070.10">
    <property type="entry name" value="Rhodopsin 7-helix transmembrane proteins"/>
    <property type="match status" value="1"/>
</dbReference>
<keyword evidence="2 5" id="KW-0812">Transmembrane</keyword>
<reference evidence="6 8" key="2">
    <citation type="submission" date="2018-11" db="EMBL/GenBank/DDBJ databases">
        <authorList>
            <consortium name="Pathogen Informatics"/>
        </authorList>
    </citation>
    <scope>NUCLEOTIDE SEQUENCE [LARGE SCALE GENOMIC DNA]</scope>
</reference>
<evidence type="ECO:0000313" key="10">
    <source>
        <dbReference type="WBParaSite" id="NBR_0002202401-mRNA-1"/>
    </source>
</evidence>
<keyword evidence="3 5" id="KW-1133">Transmembrane helix</keyword>
<evidence type="ECO:0000256" key="1">
    <source>
        <dbReference type="ARBA" id="ARBA00004370"/>
    </source>
</evidence>
<evidence type="ECO:0000256" key="2">
    <source>
        <dbReference type="ARBA" id="ARBA00022692"/>
    </source>
</evidence>
<accession>A0A0N4YTY9</accession>
<dbReference type="Pfam" id="PF10320">
    <property type="entry name" value="7TM_GPCR_Srsx"/>
    <property type="match status" value="1"/>
</dbReference>
<evidence type="ECO:0000313" key="7">
    <source>
        <dbReference type="EMBL" id="VDL86560.1"/>
    </source>
</evidence>
<evidence type="ECO:0000256" key="5">
    <source>
        <dbReference type="SAM" id="Phobius"/>
    </source>
</evidence>
<dbReference type="GO" id="GO:0016020">
    <property type="term" value="C:membrane"/>
    <property type="evidence" value="ECO:0007669"/>
    <property type="project" value="UniProtKB-SubCell"/>
</dbReference>
<dbReference type="InterPro" id="IPR019424">
    <property type="entry name" value="7TM_GPCR_Srsx"/>
</dbReference>
<name>A0A0N4YTY9_NIPBR</name>
<evidence type="ECO:0000313" key="8">
    <source>
        <dbReference type="Proteomes" id="UP000271162"/>
    </source>
</evidence>
<dbReference type="InterPro" id="IPR000276">
    <property type="entry name" value="GPCR_Rhodpsn"/>
</dbReference>
<proteinExistence type="predicted"/>
<dbReference type="EMBL" id="UYSL01027259">
    <property type="protein sequence ID" value="VDL86560.1"/>
    <property type="molecule type" value="Genomic_DNA"/>
</dbReference>
<feature type="transmembrane region" description="Helical" evidence="5">
    <location>
        <begin position="21"/>
        <end position="42"/>
    </location>
</feature>
<comment type="subcellular location">
    <subcellularLocation>
        <location evidence="1">Membrane</location>
    </subcellularLocation>
</comment>
<evidence type="ECO:0000313" key="9">
    <source>
        <dbReference type="WBParaSite" id="NBR_0002071101-mRNA-1"/>
    </source>
</evidence>
<dbReference type="Proteomes" id="UP000271162">
    <property type="component" value="Unassembled WGS sequence"/>
</dbReference>
<reference evidence="9 10" key="1">
    <citation type="submission" date="2017-02" db="UniProtKB">
        <authorList>
            <consortium name="WormBaseParasite"/>
        </authorList>
    </citation>
    <scope>IDENTIFICATION</scope>
</reference>
<protein>
    <submittedName>
        <fullName evidence="9 10">G_PROTEIN_RECEP_F2_4 domain-containing protein</fullName>
    </submittedName>
</protein>
<gene>
    <name evidence="6" type="ORF">NBR_LOCUS20712</name>
    <name evidence="7" type="ORF">NBR_LOCUS22025</name>
</gene>
<dbReference type="InterPro" id="IPR047130">
    <property type="entry name" value="7TM_GPCR_Srsx_nematod"/>
</dbReference>
<dbReference type="SUPFAM" id="SSF81321">
    <property type="entry name" value="Family A G protein-coupled receptor-like"/>
    <property type="match status" value="1"/>
</dbReference>
<feature type="transmembrane region" description="Helical" evidence="5">
    <location>
        <begin position="54"/>
        <end position="75"/>
    </location>
</feature>
<sequence length="113" mass="13768">MFMRRNKNACYRNQHRKTMRTISVLIIVYICTWLLSLVLTNTMYRVLDDTWRRVMAMLVGVLQMTCFVQTFYVCYHRSSEYRNIFRRLFKSMVLPEAMKCHIQRAWQVRPDSS</sequence>
<evidence type="ECO:0000313" key="6">
    <source>
        <dbReference type="EMBL" id="VDL84450.1"/>
    </source>
</evidence>